<dbReference type="AlphaFoldDB" id="A0A5C3E3I0"/>
<reference evidence="1 2" key="1">
    <citation type="submission" date="2018-03" db="EMBL/GenBank/DDBJ databases">
        <authorList>
            <person name="Guldener U."/>
        </authorList>
    </citation>
    <scope>NUCLEOTIDE SEQUENCE [LARGE SCALE GENOMIC DNA]</scope>
    <source>
        <strain evidence="1 2">NBRC100155</strain>
    </source>
</reference>
<protein>
    <submittedName>
        <fullName evidence="1">Uncharacterized protein</fullName>
    </submittedName>
</protein>
<name>A0A5C3E3I0_9BASI</name>
<sequence>MSETRSGMPIRVVRRVQIWSAQTASQLSRRSGSDTCSHTHLHPCTRRMCAVLLRLPPHHHKVCDGWRDLRGEFFHSMAEEKGALGGRVGLRGCRNLYVCLCDSSEAKRKYRCIGPTVSADLSAYPQLCGDRNEQKAVIQS</sequence>
<gene>
    <name evidence="1" type="ORF">UTRI_03488_B</name>
</gene>
<proteinExistence type="predicted"/>
<keyword evidence="2" id="KW-1185">Reference proteome</keyword>
<evidence type="ECO:0000313" key="1">
    <source>
        <dbReference type="EMBL" id="SPO23969.1"/>
    </source>
</evidence>
<evidence type="ECO:0000313" key="2">
    <source>
        <dbReference type="Proteomes" id="UP000324022"/>
    </source>
</evidence>
<dbReference type="EMBL" id="OOIN01000006">
    <property type="protein sequence ID" value="SPO23969.1"/>
    <property type="molecule type" value="Genomic_DNA"/>
</dbReference>
<organism evidence="1 2">
    <name type="scientific">Ustilago trichophora</name>
    <dbReference type="NCBI Taxonomy" id="86804"/>
    <lineage>
        <taxon>Eukaryota</taxon>
        <taxon>Fungi</taxon>
        <taxon>Dikarya</taxon>
        <taxon>Basidiomycota</taxon>
        <taxon>Ustilaginomycotina</taxon>
        <taxon>Ustilaginomycetes</taxon>
        <taxon>Ustilaginales</taxon>
        <taxon>Ustilaginaceae</taxon>
        <taxon>Ustilago</taxon>
    </lineage>
</organism>
<accession>A0A5C3E3I0</accession>
<dbReference type="Proteomes" id="UP000324022">
    <property type="component" value="Unassembled WGS sequence"/>
</dbReference>